<dbReference type="PROSITE" id="PS51257">
    <property type="entry name" value="PROKAR_LIPOPROTEIN"/>
    <property type="match status" value="1"/>
</dbReference>
<organism evidence="2 3">
    <name type="scientific">Pedobacter montanisoli</name>
    <dbReference type="NCBI Taxonomy" id="2923277"/>
    <lineage>
        <taxon>Bacteria</taxon>
        <taxon>Pseudomonadati</taxon>
        <taxon>Bacteroidota</taxon>
        <taxon>Sphingobacteriia</taxon>
        <taxon>Sphingobacteriales</taxon>
        <taxon>Sphingobacteriaceae</taxon>
        <taxon>Pedobacter</taxon>
    </lineage>
</organism>
<dbReference type="PANTHER" id="PTHR35535:SF1">
    <property type="entry name" value="HEAT SHOCK PROTEIN HSLJ"/>
    <property type="match status" value="1"/>
</dbReference>
<dbReference type="Proteomes" id="UP001165460">
    <property type="component" value="Unassembled WGS sequence"/>
</dbReference>
<comment type="caution">
    <text evidence="2">The sequence shown here is derived from an EMBL/GenBank/DDBJ whole genome shotgun (WGS) entry which is preliminary data.</text>
</comment>
<name>A0ABS9ZWK8_9SPHI</name>
<proteinExistence type="predicted"/>
<dbReference type="InterPro" id="IPR005184">
    <property type="entry name" value="DUF306_Meta_HslJ"/>
</dbReference>
<accession>A0ABS9ZWK8</accession>
<sequence length="154" mass="16812">MKKSFLIIALAVVAAACNNTNTNSKTTTDTLATQTKAVVTADLFGTQWKLNELNGKAIKLDTAFKKEPHLVFEKETNKFNGNAGCNNFMGSFKLKDSNGIELSQVGATMMACPNLAVETEFLDAMKKVKTYHIEGNVLMLNDEKNTTLAKLSTQ</sequence>
<keyword evidence="3" id="KW-1185">Reference proteome</keyword>
<dbReference type="InterPro" id="IPR038670">
    <property type="entry name" value="HslJ-like_sf"/>
</dbReference>
<dbReference type="RefSeq" id="WP_243361413.1">
    <property type="nucleotide sequence ID" value="NZ_JALGBH010000002.1"/>
</dbReference>
<dbReference type="Pfam" id="PF03724">
    <property type="entry name" value="META"/>
    <property type="match status" value="1"/>
</dbReference>
<feature type="domain" description="DUF306" evidence="1">
    <location>
        <begin position="41"/>
        <end position="150"/>
    </location>
</feature>
<protein>
    <submittedName>
        <fullName evidence="2">META domain-containing protein</fullName>
    </submittedName>
</protein>
<reference evidence="2" key="1">
    <citation type="submission" date="2022-03" db="EMBL/GenBank/DDBJ databases">
        <authorList>
            <person name="Woo C.Y."/>
        </authorList>
    </citation>
    <scope>NUCLEOTIDE SEQUENCE</scope>
    <source>
        <strain evidence="2">CYS-01</strain>
    </source>
</reference>
<dbReference type="PANTHER" id="PTHR35535">
    <property type="entry name" value="HEAT SHOCK PROTEIN HSLJ"/>
    <property type="match status" value="1"/>
</dbReference>
<evidence type="ECO:0000313" key="3">
    <source>
        <dbReference type="Proteomes" id="UP001165460"/>
    </source>
</evidence>
<evidence type="ECO:0000313" key="2">
    <source>
        <dbReference type="EMBL" id="MCJ0742705.1"/>
    </source>
</evidence>
<gene>
    <name evidence="2" type="ORF">MMF97_08280</name>
</gene>
<evidence type="ECO:0000259" key="1">
    <source>
        <dbReference type="Pfam" id="PF03724"/>
    </source>
</evidence>
<dbReference type="Gene3D" id="2.40.128.270">
    <property type="match status" value="1"/>
</dbReference>
<dbReference type="InterPro" id="IPR053147">
    <property type="entry name" value="Hsp_HslJ-like"/>
</dbReference>
<dbReference type="EMBL" id="JALGBH010000002">
    <property type="protein sequence ID" value="MCJ0742705.1"/>
    <property type="molecule type" value="Genomic_DNA"/>
</dbReference>